<protein>
    <recommendedName>
        <fullName evidence="2">Anaphase-promoting complex subunit 4-like WD40 domain-containing protein</fullName>
    </recommendedName>
</protein>
<dbReference type="GO" id="GO:0080008">
    <property type="term" value="C:Cul4-RING E3 ubiquitin ligase complex"/>
    <property type="evidence" value="ECO:0007669"/>
    <property type="project" value="TreeGrafter"/>
</dbReference>
<evidence type="ECO:0000313" key="3">
    <source>
        <dbReference type="EMBL" id="GMT29792.1"/>
    </source>
</evidence>
<dbReference type="PROSITE" id="PS50082">
    <property type="entry name" value="WD_REPEATS_2"/>
    <property type="match status" value="3"/>
</dbReference>
<dbReference type="GO" id="GO:0043161">
    <property type="term" value="P:proteasome-mediated ubiquitin-dependent protein catabolic process"/>
    <property type="evidence" value="ECO:0007669"/>
    <property type="project" value="TreeGrafter"/>
</dbReference>
<evidence type="ECO:0000313" key="4">
    <source>
        <dbReference type="Proteomes" id="UP001432322"/>
    </source>
</evidence>
<name>A0AAV5WFK6_9BILA</name>
<feature type="domain" description="Anaphase-promoting complex subunit 4-like WD40" evidence="2">
    <location>
        <begin position="263"/>
        <end position="361"/>
    </location>
</feature>
<reference evidence="3" key="1">
    <citation type="submission" date="2023-10" db="EMBL/GenBank/DDBJ databases">
        <title>Genome assembly of Pristionchus species.</title>
        <authorList>
            <person name="Yoshida K."/>
            <person name="Sommer R.J."/>
        </authorList>
    </citation>
    <scope>NUCLEOTIDE SEQUENCE</scope>
    <source>
        <strain evidence="3">RS5133</strain>
    </source>
</reference>
<feature type="repeat" description="WD" evidence="1">
    <location>
        <begin position="528"/>
        <end position="569"/>
    </location>
</feature>
<organism evidence="3 4">
    <name type="scientific">Pristionchus fissidentatus</name>
    <dbReference type="NCBI Taxonomy" id="1538716"/>
    <lineage>
        <taxon>Eukaryota</taxon>
        <taxon>Metazoa</taxon>
        <taxon>Ecdysozoa</taxon>
        <taxon>Nematoda</taxon>
        <taxon>Chromadorea</taxon>
        <taxon>Rhabditida</taxon>
        <taxon>Rhabditina</taxon>
        <taxon>Diplogasteromorpha</taxon>
        <taxon>Diplogasteroidea</taxon>
        <taxon>Neodiplogasteridae</taxon>
        <taxon>Pristionchus</taxon>
    </lineage>
</organism>
<dbReference type="InterPro" id="IPR036322">
    <property type="entry name" value="WD40_repeat_dom_sf"/>
</dbReference>
<evidence type="ECO:0000259" key="2">
    <source>
        <dbReference type="Pfam" id="PF12894"/>
    </source>
</evidence>
<gene>
    <name evidence="3" type="ORF">PFISCL1PPCAC_21089</name>
</gene>
<evidence type="ECO:0000256" key="1">
    <source>
        <dbReference type="PROSITE-ProRule" id="PRU00221"/>
    </source>
</evidence>
<dbReference type="InterPro" id="IPR015943">
    <property type="entry name" value="WD40/YVTN_repeat-like_dom_sf"/>
</dbReference>
<dbReference type="Proteomes" id="UP001432322">
    <property type="component" value="Unassembled WGS sequence"/>
</dbReference>
<dbReference type="PROSITE" id="PS50294">
    <property type="entry name" value="WD_REPEATS_REGION"/>
    <property type="match status" value="3"/>
</dbReference>
<dbReference type="Pfam" id="PF12894">
    <property type="entry name" value="ANAPC4_WD40"/>
    <property type="match status" value="1"/>
</dbReference>
<dbReference type="SUPFAM" id="SSF50978">
    <property type="entry name" value="WD40 repeat-like"/>
    <property type="match status" value="1"/>
</dbReference>
<dbReference type="InterPro" id="IPR001680">
    <property type="entry name" value="WD40_rpt"/>
</dbReference>
<sequence>MGGFLSLVLPSHLFNLSSSSSSNRAIRDREESPDILLAAIRLVDPRLAFYARVSQNLPPHSAVRRIMEEELKKREEVRELRLDELERVSSEDELESSDSECSCDWEDYTDDDDVDLPQSQPLTDEYKFIVRNERDYADLRRISRADCGYRADERPGEYTQSVIAMRRRMEVEGTHRRPLTRPQQANMVNKFFPNRRRHIALQASKVFGCHYLERQQQLAVTSQERTIRFYGRSAGKFQLQRSIDAPNVGWTILDFAFTRDGETLAYSTWNECIYLTRLNERSLNTRNNDDSDVEWKLIPVCVGNRNSRTAVFSIRFSPDERDILCGNSDYEVYVIDVERATKKIAFTAHADDTNCVMWGDNDENIFLTAGDDGLCKVWDARTLDAASLAASGEPVPVGTFAGHRDGITSIDTRGDGRYVLTNSKDQTIKIWDMRRFSSYDAVNNTRAAVARQDWDYRWQPCPAMRKKPLMPLEGDSSIATLRGHSILHTLVRAKWSPARTGARYIYTGCARGDVVVYDTVEMRPVQRLSGHKAIVRDAEWATDSNEIYTTSWDGGVGVWSWDERKIMESSRGEEETARIRTRKIRVVRNAIREKRKRRREETAEGEAEE</sequence>
<dbReference type="EMBL" id="BTSY01000005">
    <property type="protein sequence ID" value="GMT29792.1"/>
    <property type="molecule type" value="Genomic_DNA"/>
</dbReference>
<proteinExistence type="predicted"/>
<comment type="caution">
    <text evidence="3">The sequence shown here is derived from an EMBL/GenBank/DDBJ whole genome shotgun (WGS) entry which is preliminary data.</text>
</comment>
<keyword evidence="4" id="KW-1185">Reference proteome</keyword>
<dbReference type="PANTHER" id="PTHR19847:SF7">
    <property type="entry name" value="DDB1- AND CUL4-ASSOCIATED FACTOR 11"/>
    <property type="match status" value="1"/>
</dbReference>
<dbReference type="AlphaFoldDB" id="A0AAV5WFK6"/>
<dbReference type="InterPro" id="IPR024977">
    <property type="entry name" value="Apc4-like_WD40_dom"/>
</dbReference>
<feature type="repeat" description="WD" evidence="1">
    <location>
        <begin position="400"/>
        <end position="441"/>
    </location>
</feature>
<dbReference type="PANTHER" id="PTHR19847">
    <property type="entry name" value="DDB1- AND CUL4-ASSOCIATED FACTOR 11"/>
    <property type="match status" value="1"/>
</dbReference>
<dbReference type="Gene3D" id="2.130.10.10">
    <property type="entry name" value="YVTN repeat-like/Quinoprotein amine dehydrogenase"/>
    <property type="match status" value="2"/>
</dbReference>
<keyword evidence="1" id="KW-0853">WD repeat</keyword>
<feature type="repeat" description="WD" evidence="1">
    <location>
        <begin position="346"/>
        <end position="388"/>
    </location>
</feature>
<dbReference type="SMART" id="SM00320">
    <property type="entry name" value="WD40"/>
    <property type="match status" value="7"/>
</dbReference>
<accession>A0AAV5WFK6</accession>
<dbReference type="Pfam" id="PF00400">
    <property type="entry name" value="WD40"/>
    <property type="match status" value="2"/>
</dbReference>
<dbReference type="InterPro" id="IPR051859">
    <property type="entry name" value="DCAF"/>
</dbReference>